<keyword evidence="2" id="KW-0812">Transmembrane</keyword>
<dbReference type="OrthoDB" id="6606882at2759"/>
<reference evidence="3 4" key="1">
    <citation type="submission" date="2020-04" db="EMBL/GenBank/DDBJ databases">
        <authorList>
            <person name="Alioto T."/>
            <person name="Alioto T."/>
            <person name="Gomez Garrido J."/>
        </authorList>
    </citation>
    <scope>NUCLEOTIDE SEQUENCE [LARGE SCALE GENOMIC DNA]</scope>
</reference>
<evidence type="ECO:0000313" key="4">
    <source>
        <dbReference type="Proteomes" id="UP000494165"/>
    </source>
</evidence>
<comment type="caution">
    <text evidence="3">The sequence shown here is derived from an EMBL/GenBank/DDBJ whole genome shotgun (WGS) entry which is preliminary data.</text>
</comment>
<sequence length="278" mass="31352">MSGFSSFSQFSAVCSAIPIVSGSNFLAQLSELRTEEPMTRYVQFARQRAETFENNCSANTHASGLECRKGAMAAVLESSYFRQRLRQMDNVNFHVQDNSRLGQCTVITVLAAGETHDYVFYTLGHMWLVGPIFICSGLMVAVKSVLYLRKKYLMQMLMRQRALWRELVLQARRQHQQQQYMARNASNLTLPPSYESIVVPQQTHIPSNPVNDNPELGATSLAVESSEVPPPTYEEAMILFGDEKLFRVFMGDEKCQPSNSISSEGHFSGDKLHQSHKP</sequence>
<protein>
    <submittedName>
        <fullName evidence="3">Uncharacterized protein</fullName>
    </submittedName>
</protein>
<accession>A0A8S1CL68</accession>
<feature type="compositionally biased region" description="Basic and acidic residues" evidence="1">
    <location>
        <begin position="267"/>
        <end position="278"/>
    </location>
</feature>
<proteinExistence type="predicted"/>
<feature type="transmembrane region" description="Helical" evidence="2">
    <location>
        <begin position="126"/>
        <end position="148"/>
    </location>
</feature>
<keyword evidence="4" id="KW-1185">Reference proteome</keyword>
<name>A0A8S1CL68_9INSE</name>
<organism evidence="3 4">
    <name type="scientific">Cloeon dipterum</name>
    <dbReference type="NCBI Taxonomy" id="197152"/>
    <lineage>
        <taxon>Eukaryota</taxon>
        <taxon>Metazoa</taxon>
        <taxon>Ecdysozoa</taxon>
        <taxon>Arthropoda</taxon>
        <taxon>Hexapoda</taxon>
        <taxon>Insecta</taxon>
        <taxon>Pterygota</taxon>
        <taxon>Palaeoptera</taxon>
        <taxon>Ephemeroptera</taxon>
        <taxon>Pisciforma</taxon>
        <taxon>Baetidae</taxon>
        <taxon>Cloeon</taxon>
    </lineage>
</organism>
<evidence type="ECO:0000313" key="3">
    <source>
        <dbReference type="EMBL" id="CAB3368423.1"/>
    </source>
</evidence>
<evidence type="ECO:0000256" key="1">
    <source>
        <dbReference type="SAM" id="MobiDB-lite"/>
    </source>
</evidence>
<keyword evidence="2" id="KW-1133">Transmembrane helix</keyword>
<feature type="compositionally biased region" description="Polar residues" evidence="1">
    <location>
        <begin position="256"/>
        <end position="265"/>
    </location>
</feature>
<dbReference type="EMBL" id="CADEPI010000037">
    <property type="protein sequence ID" value="CAB3368423.1"/>
    <property type="molecule type" value="Genomic_DNA"/>
</dbReference>
<dbReference type="Proteomes" id="UP000494165">
    <property type="component" value="Unassembled WGS sequence"/>
</dbReference>
<dbReference type="AlphaFoldDB" id="A0A8S1CL68"/>
<keyword evidence="2" id="KW-0472">Membrane</keyword>
<evidence type="ECO:0000256" key="2">
    <source>
        <dbReference type="SAM" id="Phobius"/>
    </source>
</evidence>
<gene>
    <name evidence="3" type="ORF">CLODIP_2_CD06823</name>
</gene>
<feature type="region of interest" description="Disordered" evidence="1">
    <location>
        <begin position="256"/>
        <end position="278"/>
    </location>
</feature>